<sequence length="156" mass="17573">MQNAADRVLPFLSGLDFLLDGRLVAVDNYNIKCIIMNDRLQRLGKPYEFKIPPLSVVCVSHDALRVTFGVFAAVLFLSVSKDNVIKLTRQIKTPSMFDSICCMFPSHMVVSTWGDPPHARMLSVDGVESDFNNLTFLKKTYKGTESKCTYVESKTR</sequence>
<evidence type="ECO:0000313" key="1">
    <source>
        <dbReference type="EMBL" id="KAH3810580.1"/>
    </source>
</evidence>
<evidence type="ECO:0000313" key="2">
    <source>
        <dbReference type="Proteomes" id="UP000828390"/>
    </source>
</evidence>
<keyword evidence="2" id="KW-1185">Reference proteome</keyword>
<dbReference type="EMBL" id="JAIWYP010000006">
    <property type="protein sequence ID" value="KAH3810580.1"/>
    <property type="molecule type" value="Genomic_DNA"/>
</dbReference>
<reference evidence="1" key="2">
    <citation type="submission" date="2020-11" db="EMBL/GenBank/DDBJ databases">
        <authorList>
            <person name="McCartney M.A."/>
            <person name="Auch B."/>
            <person name="Kono T."/>
            <person name="Mallez S."/>
            <person name="Becker A."/>
            <person name="Gohl D.M."/>
            <person name="Silverstein K.A.T."/>
            <person name="Koren S."/>
            <person name="Bechman K.B."/>
            <person name="Herman A."/>
            <person name="Abrahante J.E."/>
            <person name="Garbe J."/>
        </authorList>
    </citation>
    <scope>NUCLEOTIDE SEQUENCE</scope>
    <source>
        <strain evidence="1">Duluth1</strain>
        <tissue evidence="1">Whole animal</tissue>
    </source>
</reference>
<dbReference type="AlphaFoldDB" id="A0A9D4G4U2"/>
<name>A0A9D4G4U2_DREPO</name>
<gene>
    <name evidence="1" type="ORF">DPMN_138973</name>
</gene>
<comment type="caution">
    <text evidence="1">The sequence shown here is derived from an EMBL/GenBank/DDBJ whole genome shotgun (WGS) entry which is preliminary data.</text>
</comment>
<reference evidence="1" key="1">
    <citation type="journal article" date="2019" name="bioRxiv">
        <title>The Genome of the Zebra Mussel, Dreissena polymorpha: A Resource for Invasive Species Research.</title>
        <authorList>
            <person name="McCartney M.A."/>
            <person name="Auch B."/>
            <person name="Kono T."/>
            <person name="Mallez S."/>
            <person name="Zhang Y."/>
            <person name="Obille A."/>
            <person name="Becker A."/>
            <person name="Abrahante J.E."/>
            <person name="Garbe J."/>
            <person name="Badalamenti J.P."/>
            <person name="Herman A."/>
            <person name="Mangelson H."/>
            <person name="Liachko I."/>
            <person name="Sullivan S."/>
            <person name="Sone E.D."/>
            <person name="Koren S."/>
            <person name="Silverstein K.A.T."/>
            <person name="Beckman K.B."/>
            <person name="Gohl D.M."/>
        </authorList>
    </citation>
    <scope>NUCLEOTIDE SEQUENCE</scope>
    <source>
        <strain evidence="1">Duluth1</strain>
        <tissue evidence="1">Whole animal</tissue>
    </source>
</reference>
<proteinExistence type="predicted"/>
<organism evidence="1 2">
    <name type="scientific">Dreissena polymorpha</name>
    <name type="common">Zebra mussel</name>
    <name type="synonym">Mytilus polymorpha</name>
    <dbReference type="NCBI Taxonomy" id="45954"/>
    <lineage>
        <taxon>Eukaryota</taxon>
        <taxon>Metazoa</taxon>
        <taxon>Spiralia</taxon>
        <taxon>Lophotrochozoa</taxon>
        <taxon>Mollusca</taxon>
        <taxon>Bivalvia</taxon>
        <taxon>Autobranchia</taxon>
        <taxon>Heteroconchia</taxon>
        <taxon>Euheterodonta</taxon>
        <taxon>Imparidentia</taxon>
        <taxon>Neoheterodontei</taxon>
        <taxon>Myida</taxon>
        <taxon>Dreissenoidea</taxon>
        <taxon>Dreissenidae</taxon>
        <taxon>Dreissena</taxon>
    </lineage>
</organism>
<accession>A0A9D4G4U2</accession>
<protein>
    <submittedName>
        <fullName evidence="1">Uncharacterized protein</fullName>
    </submittedName>
</protein>
<dbReference type="Proteomes" id="UP000828390">
    <property type="component" value="Unassembled WGS sequence"/>
</dbReference>